<reference evidence="1 2" key="1">
    <citation type="submission" date="2020-09" db="EMBL/GenBank/DDBJ databases">
        <title>Complete genomes of bradyrhizobia occurring on native shrubby legumes in Australia.</title>
        <authorList>
            <person name="Lafay B."/>
        </authorList>
    </citation>
    <scope>NUCLEOTIDE SEQUENCE [LARGE SCALE GENOMIC DNA]</scope>
    <source>
        <strain evidence="1 2">BDV5040</strain>
    </source>
</reference>
<dbReference type="EMBL" id="CP061379">
    <property type="protein sequence ID" value="QPF94715.1"/>
    <property type="molecule type" value="Genomic_DNA"/>
</dbReference>
<organism evidence="1 2">
    <name type="scientific">Bradyrhizobium commune</name>
    <dbReference type="NCBI Taxonomy" id="83627"/>
    <lineage>
        <taxon>Bacteria</taxon>
        <taxon>Pseudomonadati</taxon>
        <taxon>Pseudomonadota</taxon>
        <taxon>Alphaproteobacteria</taxon>
        <taxon>Hyphomicrobiales</taxon>
        <taxon>Nitrobacteraceae</taxon>
        <taxon>Bradyrhizobium</taxon>
    </lineage>
</organism>
<evidence type="ECO:0000313" key="1">
    <source>
        <dbReference type="EMBL" id="QPF94715.1"/>
    </source>
</evidence>
<dbReference type="KEGG" id="bcou:IC761_16205"/>
<sequence>MAVAGTIALLSISLLAVDAVVDLNLSGFVKRLESTQASIVDVVGHYQLAFDVRARARGKAAPAQCAD</sequence>
<proteinExistence type="predicted"/>
<dbReference type="RefSeq" id="WP_195804185.1">
    <property type="nucleotide sequence ID" value="NZ_CP061379.1"/>
</dbReference>
<accession>A0A7S9DBK3</accession>
<keyword evidence="2" id="KW-1185">Reference proteome</keyword>
<name>A0A7S9DBK3_9BRAD</name>
<dbReference type="Proteomes" id="UP000594621">
    <property type="component" value="Chromosome"/>
</dbReference>
<protein>
    <submittedName>
        <fullName evidence="1">Uncharacterized protein</fullName>
    </submittedName>
</protein>
<evidence type="ECO:0000313" key="2">
    <source>
        <dbReference type="Proteomes" id="UP000594621"/>
    </source>
</evidence>
<gene>
    <name evidence="1" type="ORF">IC761_16205</name>
</gene>
<dbReference type="AlphaFoldDB" id="A0A7S9DBK3"/>